<dbReference type="PANTHER" id="PTHR30204">
    <property type="entry name" value="REDOX-CYCLING DRUG-SENSING TRANSCRIPTIONAL ACTIVATOR SOXR"/>
    <property type="match status" value="1"/>
</dbReference>
<keyword evidence="7" id="KW-1185">Reference proteome</keyword>
<evidence type="ECO:0000313" key="7">
    <source>
        <dbReference type="Proteomes" id="UP000319897"/>
    </source>
</evidence>
<keyword evidence="4" id="KW-0804">Transcription</keyword>
<comment type="caution">
    <text evidence="6">The sequence shown here is derived from an EMBL/GenBank/DDBJ whole genome shotgun (WGS) entry which is preliminary data.</text>
</comment>
<dbReference type="RefSeq" id="WP_140928054.1">
    <property type="nucleotide sequence ID" value="NZ_VFSU01000024.1"/>
</dbReference>
<dbReference type="SUPFAM" id="SSF46955">
    <property type="entry name" value="Putative DNA-binding domain"/>
    <property type="match status" value="1"/>
</dbReference>
<gene>
    <name evidence="6" type="ORF">FJQ54_08820</name>
</gene>
<dbReference type="Proteomes" id="UP000319897">
    <property type="component" value="Unassembled WGS sequence"/>
</dbReference>
<dbReference type="Pfam" id="PF13411">
    <property type="entry name" value="MerR_1"/>
    <property type="match status" value="1"/>
</dbReference>
<dbReference type="InterPro" id="IPR009061">
    <property type="entry name" value="DNA-bd_dom_put_sf"/>
</dbReference>
<evidence type="ECO:0000256" key="1">
    <source>
        <dbReference type="ARBA" id="ARBA00022491"/>
    </source>
</evidence>
<dbReference type="Gene3D" id="1.10.1660.10">
    <property type="match status" value="1"/>
</dbReference>
<dbReference type="PANTHER" id="PTHR30204:SF69">
    <property type="entry name" value="MERR-FAMILY TRANSCRIPTIONAL REGULATOR"/>
    <property type="match status" value="1"/>
</dbReference>
<evidence type="ECO:0000256" key="2">
    <source>
        <dbReference type="ARBA" id="ARBA00023015"/>
    </source>
</evidence>
<keyword evidence="2" id="KW-0805">Transcription regulation</keyword>
<accession>A0A501XKB4</accession>
<sequence length="244" mass="27248">MRMRELERASGVSRETIRFYIREGLLPEPDRTHRNSATYSEEHLARLITIRRLKDERFLPLSVIRTLFAGGQQGWLEPQMLPEIDHLLRARLDAEGERVNAVEFAMANDGDPDHLADTIAAGVITPATDGTISPRDQRILRLLMEAAKIGFTRERGYADADMGRIAAVMHELADLEVKDFFAYVAPHVGELEAADMAERGIGILNQLMAEIFTREVLTLLSERRRSANDNLTSSATAAKDAPAP</sequence>
<keyword evidence="1" id="KW-0678">Repressor</keyword>
<dbReference type="PROSITE" id="PS50937">
    <property type="entry name" value="HTH_MERR_2"/>
    <property type="match status" value="1"/>
</dbReference>
<dbReference type="OrthoDB" id="9802944at2"/>
<dbReference type="GO" id="GO:0003677">
    <property type="term" value="F:DNA binding"/>
    <property type="evidence" value="ECO:0007669"/>
    <property type="project" value="UniProtKB-KW"/>
</dbReference>
<reference evidence="6 7" key="1">
    <citation type="submission" date="2019-06" db="EMBL/GenBank/DDBJ databases">
        <authorList>
            <person name="Lee I."/>
            <person name="Jang G.I."/>
            <person name="Hwang C.Y."/>
        </authorList>
    </citation>
    <scope>NUCLEOTIDE SEQUENCE [LARGE SCALE GENOMIC DNA]</scope>
    <source>
        <strain evidence="6 7">PAMC 28131</strain>
    </source>
</reference>
<proteinExistence type="predicted"/>
<evidence type="ECO:0000256" key="4">
    <source>
        <dbReference type="ARBA" id="ARBA00023163"/>
    </source>
</evidence>
<dbReference type="AlphaFoldDB" id="A0A501XKB4"/>
<feature type="domain" description="HTH merR-type" evidence="5">
    <location>
        <begin position="1"/>
        <end position="70"/>
    </location>
</feature>
<evidence type="ECO:0000313" key="6">
    <source>
        <dbReference type="EMBL" id="TPE60996.1"/>
    </source>
</evidence>
<organism evidence="6 7">
    <name type="scientific">Sandaracinobacter neustonicus</name>
    <dbReference type="NCBI Taxonomy" id="1715348"/>
    <lineage>
        <taxon>Bacteria</taxon>
        <taxon>Pseudomonadati</taxon>
        <taxon>Pseudomonadota</taxon>
        <taxon>Alphaproteobacteria</taxon>
        <taxon>Sphingomonadales</taxon>
        <taxon>Sphingosinicellaceae</taxon>
        <taxon>Sandaracinobacter</taxon>
    </lineage>
</organism>
<evidence type="ECO:0000259" key="5">
    <source>
        <dbReference type="PROSITE" id="PS50937"/>
    </source>
</evidence>
<protein>
    <submittedName>
        <fullName evidence="6">MerR family transcriptional regulator</fullName>
    </submittedName>
</protein>
<dbReference type="SMART" id="SM00422">
    <property type="entry name" value="HTH_MERR"/>
    <property type="match status" value="1"/>
</dbReference>
<dbReference type="InterPro" id="IPR047057">
    <property type="entry name" value="MerR_fam"/>
</dbReference>
<dbReference type="InterPro" id="IPR000551">
    <property type="entry name" value="MerR-type_HTH_dom"/>
</dbReference>
<name>A0A501XKB4_9SPHN</name>
<evidence type="ECO:0000256" key="3">
    <source>
        <dbReference type="ARBA" id="ARBA00023125"/>
    </source>
</evidence>
<dbReference type="CDD" id="cd04780">
    <property type="entry name" value="HTH_MerR-like_sg5"/>
    <property type="match status" value="1"/>
</dbReference>
<dbReference type="GO" id="GO:0003700">
    <property type="term" value="F:DNA-binding transcription factor activity"/>
    <property type="evidence" value="ECO:0007669"/>
    <property type="project" value="InterPro"/>
</dbReference>
<dbReference type="EMBL" id="VFSU01000024">
    <property type="protein sequence ID" value="TPE60996.1"/>
    <property type="molecule type" value="Genomic_DNA"/>
</dbReference>
<keyword evidence="3" id="KW-0238">DNA-binding</keyword>